<dbReference type="AlphaFoldDB" id="A0A455SCW4"/>
<evidence type="ECO:0000313" key="1">
    <source>
        <dbReference type="EMBL" id="BBH86293.1"/>
    </source>
</evidence>
<dbReference type="EMBL" id="AP019376">
    <property type="protein sequence ID" value="BBH86293.1"/>
    <property type="molecule type" value="Genomic_DNA"/>
</dbReference>
<proteinExistence type="predicted"/>
<name>A0A455SCW4_9CHLR</name>
<organism evidence="1">
    <name type="scientific">Thermosporothrix sp. COM3</name>
    <dbReference type="NCBI Taxonomy" id="2490863"/>
    <lineage>
        <taxon>Bacteria</taxon>
        <taxon>Bacillati</taxon>
        <taxon>Chloroflexota</taxon>
        <taxon>Ktedonobacteria</taxon>
        <taxon>Ktedonobacterales</taxon>
        <taxon>Thermosporotrichaceae</taxon>
        <taxon>Thermosporothrix</taxon>
    </lineage>
</organism>
<gene>
    <name evidence="1" type="ORF">KTC_10440</name>
</gene>
<protein>
    <submittedName>
        <fullName evidence="1">Uncharacterized protein</fullName>
    </submittedName>
</protein>
<accession>A0A455SCW4</accession>
<reference evidence="1" key="1">
    <citation type="submission" date="2018-12" db="EMBL/GenBank/DDBJ databases">
        <title>Novel natural products biosynthetic potential of the class Ktedonobacteria.</title>
        <authorList>
            <person name="Zheng Y."/>
            <person name="Saitou A."/>
            <person name="Wang C.M."/>
            <person name="Toyoda A."/>
            <person name="Minakuchi Y."/>
            <person name="Sekiguchi Y."/>
            <person name="Ueda K."/>
            <person name="Takano H."/>
            <person name="Sakai Y."/>
            <person name="Yokota A."/>
            <person name="Yabe S."/>
        </authorList>
    </citation>
    <scope>NUCLEOTIDE SEQUENCE</scope>
    <source>
        <strain evidence="1">COM3</strain>
    </source>
</reference>
<sequence length="100" mass="11564">MKNEVLQKLLDGMRPDDPYNKLVQMALEGEELHPFEAKQIAVMCSRLEGKTMTPEDLGLQVAPMPPQIKEQLARMERELERNPGNRVAREMLETIRQIYS</sequence>